<name>A0A1X7TYA5_AMPQE</name>
<evidence type="ECO:0008006" key="2">
    <source>
        <dbReference type="Google" id="ProtNLM"/>
    </source>
</evidence>
<dbReference type="GO" id="GO:0031012">
    <property type="term" value="C:extracellular matrix"/>
    <property type="evidence" value="ECO:0007669"/>
    <property type="project" value="TreeGrafter"/>
</dbReference>
<dbReference type="InParanoid" id="A0A1X7TYA5"/>
<dbReference type="PANTHER" id="PTHR33395">
    <property type="entry name" value="TRANSCRIPTASE, PUTATIVE-RELATED-RELATED"/>
    <property type="match status" value="1"/>
</dbReference>
<proteinExistence type="predicted"/>
<organism evidence="1">
    <name type="scientific">Amphimedon queenslandica</name>
    <name type="common">Sponge</name>
    <dbReference type="NCBI Taxonomy" id="400682"/>
    <lineage>
        <taxon>Eukaryota</taxon>
        <taxon>Metazoa</taxon>
        <taxon>Porifera</taxon>
        <taxon>Demospongiae</taxon>
        <taxon>Heteroscleromorpha</taxon>
        <taxon>Haplosclerida</taxon>
        <taxon>Niphatidae</taxon>
        <taxon>Amphimedon</taxon>
    </lineage>
</organism>
<dbReference type="AlphaFoldDB" id="A0A1X7TYA5"/>
<evidence type="ECO:0000313" key="1">
    <source>
        <dbReference type="EnsemblMetazoa" id="Aqu2.1.20489_001"/>
    </source>
</evidence>
<protein>
    <recommendedName>
        <fullName evidence="2">Endonuclease/exonuclease/phosphatase domain-containing protein</fullName>
    </recommendedName>
</protein>
<dbReference type="EnsemblMetazoa" id="Aqu2.1.20489_001">
    <property type="protein sequence ID" value="Aqu2.1.20489_001"/>
    <property type="gene ID" value="Aqu2.1.20489"/>
</dbReference>
<dbReference type="PANTHER" id="PTHR33395:SF22">
    <property type="entry name" value="REVERSE TRANSCRIPTASE DOMAIN-CONTAINING PROTEIN"/>
    <property type="match status" value="1"/>
</dbReference>
<accession>A0A1X7TYA5</accession>
<reference evidence="1" key="1">
    <citation type="submission" date="2017-05" db="UniProtKB">
        <authorList>
            <consortium name="EnsemblMetazoa"/>
        </authorList>
    </citation>
    <scope>IDENTIFICATION</scope>
</reference>
<sequence length="288" mass="32438">MSDHSIIWFSVQVNKSEIKQKARSFFQYSKANCDDIQAHFASSVLPPISHDSIDLFWGSLKATLYEARDLFVPIVTLPAKPSPVWYTSEIRNLIHKVRYQRRVVQRKGTPHQISKLQSLEASLRVLMESAKETYCVNLCSRFKNDPKALYSHLSLLTHPSCIPSSVHLGSIDATTDYDKANLFNSFFNSTFVKSNFNLPPVNSLPAPSSQLSHIDFSASDVFKKLSQLNIYKSGGVDKIHPLLLKLCAGSLLVPITSFLQTSLMYHAIPREWKCHSICPIPKKGDLSE</sequence>